<feature type="compositionally biased region" description="Low complexity" evidence="9">
    <location>
        <begin position="656"/>
        <end position="668"/>
    </location>
</feature>
<dbReference type="SUPFAM" id="SSF111126">
    <property type="entry name" value="Ligand-binding domain in the NO signalling and Golgi transport"/>
    <property type="match status" value="1"/>
</dbReference>
<keyword evidence="4" id="KW-0547">Nucleotide-binding</keyword>
<keyword evidence="12" id="KW-1185">Reference proteome</keyword>
<dbReference type="InterPro" id="IPR038158">
    <property type="entry name" value="H-NOX_domain_sf"/>
</dbReference>
<evidence type="ECO:0000256" key="9">
    <source>
        <dbReference type="SAM" id="MobiDB-lite"/>
    </source>
</evidence>
<evidence type="ECO:0000256" key="6">
    <source>
        <dbReference type="ARBA" id="ARBA00023239"/>
    </source>
</evidence>
<dbReference type="GO" id="GO:0005525">
    <property type="term" value="F:GTP binding"/>
    <property type="evidence" value="ECO:0007669"/>
    <property type="project" value="UniProtKB-KW"/>
</dbReference>
<evidence type="ECO:0000256" key="2">
    <source>
        <dbReference type="ARBA" id="ARBA00012202"/>
    </source>
</evidence>
<dbReference type="SMART" id="SM00044">
    <property type="entry name" value="CYCc"/>
    <property type="match status" value="1"/>
</dbReference>
<protein>
    <recommendedName>
        <fullName evidence="2">guanylate cyclase</fullName>
        <ecNumber evidence="2">4.6.1.2</ecNumber>
    </recommendedName>
</protein>
<dbReference type="Gene3D" id="3.30.70.1230">
    <property type="entry name" value="Nucleotide cyclase"/>
    <property type="match status" value="1"/>
</dbReference>
<evidence type="ECO:0000256" key="7">
    <source>
        <dbReference type="ARBA" id="ARBA00023293"/>
    </source>
</evidence>
<comment type="similarity">
    <text evidence="8">Belongs to the adenylyl cyclase class-4/guanylyl cyclase family.</text>
</comment>
<gene>
    <name evidence="11" type="ORF">V5799_005013</name>
</gene>
<evidence type="ECO:0000313" key="11">
    <source>
        <dbReference type="EMBL" id="KAK8757356.1"/>
    </source>
</evidence>
<comment type="caution">
    <text evidence="11">The sequence shown here is derived from an EMBL/GenBank/DDBJ whole genome shotgun (WGS) entry which is preliminary data.</text>
</comment>
<feature type="compositionally biased region" description="Polar residues" evidence="9">
    <location>
        <begin position="759"/>
        <end position="772"/>
    </location>
</feature>
<proteinExistence type="inferred from homology"/>
<dbReference type="InterPro" id="IPR011644">
    <property type="entry name" value="Heme_NO-bd"/>
</dbReference>
<dbReference type="InterPro" id="IPR029787">
    <property type="entry name" value="Nucleotide_cyclase"/>
</dbReference>
<dbReference type="PROSITE" id="PS00452">
    <property type="entry name" value="GUANYLATE_CYCLASE_1"/>
    <property type="match status" value="1"/>
</dbReference>
<sequence>MVRTKHGLDAWEKILRKSKIRMHGGSFLMHRVYADDVTFKLVQSASEVLEMTPDACLEALGCHFLYFCQQHGYDHILRVLGSNLTDFLTNLDNLHDHLASTYPGMSAPSFRVSPGPMGSLHLHYCSERKGLHPIVKGLVKAVAREFFDTEVNVNTCKVTDRGDRVTVIMEVSENVLQLAPIEIPGLMQKRSSFTSAHITDHLSQSPQDLPVDTKTFCTAFPFHVIFDRDFVIHQAGKGLVRLTRSMWQRGQPLRFTDMFTICRPVIECTFESILGFLNQVYVVTAKDGVLERDRKFPQPRPAPSPASSRRKLLRRLNSTVEPPPDGVLRLKGQMVSLPEADCLLFLCSPRVKSLEDMHRVGLFFSDLALHDPVRDLILISHQRRRERELVEKLDEASNHLKILDSKLREDKRRTEDLLCSIFPAKVARNLCLDLPVEAEKFELVSCLFSDIVGFTALCGNENVQPMDIVRLLNRLYVQFDSLTGLHGVYKVETIGDAYLVVSGVPEFTEDHADRLVAMGLAMQAVTRTVLSPVEGHTIEIRIGIHSGPAMAGVVGTQMPRYCLFGHTVTLANKVESHGLPKHVTISEETKRHLVKDGYLFLATKPPPELSVRCYSVSRPGDAVAPDPASLGPALYGAGGHFRSPTGSPVHSDRNTGSRSSSTPSPGGSPLAGADMVKASGYPGQFTPPMRRKLRGQVFEFPLVTTSRQDSTPDFSTDVKFLQSFDDADPVRQNSSSLDADDPFDDVVCIINVELASSHEPSLSSDTLSSQGASPCVERRTVPKGSVSASKSSAPETESPPKEAEAAHPPFTSSFLVTKERSEGSPQDILSNVQRPEQDNTLSDSSKSSKAASKRTALKCCPFGSRNQDHNENLEDDEPSASKFKPRCPFRLGGDEDEDETHHSAASRSWKERGGLSPLARFSLNDLRDPMAKCAVPTMVVKAAKGAHGFFPGLRSILRKGEKKSHQRSASARVTTADSLGPPESPEYAAGDRLAVSEGDDGDSKAACPMRRMFSQVMTVNFGDVERTETLQPPPGKRTQSCYSFRNLEDAELSAVEKDKQQSGAGRFNLPQLNWHFPRLKQRITKGSLFSGAIFPSSR</sequence>
<dbReference type="InterPro" id="IPR001054">
    <property type="entry name" value="A/G_cyclase"/>
</dbReference>
<dbReference type="GO" id="GO:0020037">
    <property type="term" value="F:heme binding"/>
    <property type="evidence" value="ECO:0007669"/>
    <property type="project" value="InterPro"/>
</dbReference>
<dbReference type="EC" id="4.6.1.2" evidence="2"/>
<dbReference type="Proteomes" id="UP001321473">
    <property type="component" value="Unassembled WGS sequence"/>
</dbReference>
<name>A0AAQ4D4G6_AMBAM</name>
<dbReference type="FunFam" id="3.30.450.260:FF:000002">
    <property type="entry name" value="guanylate cyclase soluble subunit alpha-2"/>
    <property type="match status" value="1"/>
</dbReference>
<accession>A0AAQ4D4G6</accession>
<feature type="region of interest" description="Disordered" evidence="9">
    <location>
        <begin position="759"/>
        <end position="911"/>
    </location>
</feature>
<evidence type="ECO:0000256" key="4">
    <source>
        <dbReference type="ARBA" id="ARBA00022741"/>
    </source>
</evidence>
<dbReference type="PANTHER" id="PTHR45655">
    <property type="entry name" value="GUANYLATE CYCLASE SOLUBLE SUBUNIT BETA-2"/>
    <property type="match status" value="1"/>
</dbReference>
<keyword evidence="3" id="KW-0963">Cytoplasm</keyword>
<dbReference type="Pfam" id="PF07700">
    <property type="entry name" value="HNOB"/>
    <property type="match status" value="1"/>
</dbReference>
<dbReference type="AlphaFoldDB" id="A0AAQ4D4G6"/>
<dbReference type="InterPro" id="IPR018297">
    <property type="entry name" value="A/G_cyclase_CS"/>
</dbReference>
<evidence type="ECO:0000259" key="10">
    <source>
        <dbReference type="PROSITE" id="PS50125"/>
    </source>
</evidence>
<evidence type="ECO:0000256" key="3">
    <source>
        <dbReference type="ARBA" id="ARBA00022490"/>
    </source>
</evidence>
<dbReference type="Pfam" id="PF07701">
    <property type="entry name" value="HNOBA"/>
    <property type="match status" value="1"/>
</dbReference>
<dbReference type="Gene3D" id="3.30.450.260">
    <property type="entry name" value="Haem NO binding associated domain"/>
    <property type="match status" value="1"/>
</dbReference>
<dbReference type="InterPro" id="IPR024096">
    <property type="entry name" value="NO_sig/Golgi_transp_ligand-bd"/>
</dbReference>
<reference evidence="11 12" key="1">
    <citation type="journal article" date="2023" name="Arcadia Sci">
        <title>De novo assembly of a long-read Amblyomma americanum tick genome.</title>
        <authorList>
            <person name="Chou S."/>
            <person name="Poskanzer K.E."/>
            <person name="Rollins M."/>
            <person name="Thuy-Boun P.S."/>
        </authorList>
    </citation>
    <scope>NUCLEOTIDE SEQUENCE [LARGE SCALE GENOMIC DNA]</scope>
    <source>
        <strain evidence="11">F_SG_1</strain>
        <tissue evidence="11">Salivary glands</tissue>
    </source>
</reference>
<dbReference type="PANTHER" id="PTHR45655:SF13">
    <property type="entry name" value="SOLUBLE GUANYLATE CYCLASE GCY-32-RELATED"/>
    <property type="match status" value="1"/>
</dbReference>
<feature type="compositionally biased region" description="Polar residues" evidence="9">
    <location>
        <begin position="823"/>
        <end position="841"/>
    </location>
</feature>
<feature type="region of interest" description="Disordered" evidence="9">
    <location>
        <begin position="960"/>
        <end position="1005"/>
    </location>
</feature>
<dbReference type="GO" id="GO:0008074">
    <property type="term" value="C:guanylate cyclase complex, soluble"/>
    <property type="evidence" value="ECO:0007669"/>
    <property type="project" value="TreeGrafter"/>
</dbReference>
<dbReference type="InterPro" id="IPR011645">
    <property type="entry name" value="HNOB_dom_associated"/>
</dbReference>
<keyword evidence="6 8" id="KW-0456">Lyase</keyword>
<keyword evidence="7" id="KW-0141">cGMP biosynthesis</keyword>
<dbReference type="GO" id="GO:0070482">
    <property type="term" value="P:response to oxygen levels"/>
    <property type="evidence" value="ECO:0007669"/>
    <property type="project" value="TreeGrafter"/>
</dbReference>
<keyword evidence="5" id="KW-0342">GTP-binding</keyword>
<evidence type="ECO:0000256" key="8">
    <source>
        <dbReference type="RuleBase" id="RU000405"/>
    </source>
</evidence>
<dbReference type="CDD" id="cd07302">
    <property type="entry name" value="CHD"/>
    <property type="match status" value="1"/>
</dbReference>
<feature type="domain" description="Guanylate cyclase" evidence="10">
    <location>
        <begin position="445"/>
        <end position="575"/>
    </location>
</feature>
<dbReference type="Gene3D" id="6.10.250.780">
    <property type="match status" value="1"/>
</dbReference>
<dbReference type="GO" id="GO:0004383">
    <property type="term" value="F:guanylate cyclase activity"/>
    <property type="evidence" value="ECO:0007669"/>
    <property type="project" value="UniProtKB-EC"/>
</dbReference>
<dbReference type="PROSITE" id="PS50125">
    <property type="entry name" value="GUANYLATE_CYCLASE_2"/>
    <property type="match status" value="1"/>
</dbReference>
<evidence type="ECO:0000313" key="12">
    <source>
        <dbReference type="Proteomes" id="UP001321473"/>
    </source>
</evidence>
<feature type="compositionally biased region" description="Polar residues" evidence="9">
    <location>
        <begin position="786"/>
        <end position="795"/>
    </location>
</feature>
<dbReference type="EMBL" id="JARKHS020035291">
    <property type="protein sequence ID" value="KAK8757356.1"/>
    <property type="molecule type" value="Genomic_DNA"/>
</dbReference>
<evidence type="ECO:0000256" key="5">
    <source>
        <dbReference type="ARBA" id="ARBA00023134"/>
    </source>
</evidence>
<feature type="compositionally biased region" description="Polar residues" evidence="9">
    <location>
        <begin position="967"/>
        <end position="977"/>
    </location>
</feature>
<organism evidence="11 12">
    <name type="scientific">Amblyomma americanum</name>
    <name type="common">Lone star tick</name>
    <dbReference type="NCBI Taxonomy" id="6943"/>
    <lineage>
        <taxon>Eukaryota</taxon>
        <taxon>Metazoa</taxon>
        <taxon>Ecdysozoa</taxon>
        <taxon>Arthropoda</taxon>
        <taxon>Chelicerata</taxon>
        <taxon>Arachnida</taxon>
        <taxon>Acari</taxon>
        <taxon>Parasitiformes</taxon>
        <taxon>Ixodida</taxon>
        <taxon>Ixodoidea</taxon>
        <taxon>Ixodidae</taxon>
        <taxon>Amblyomminae</taxon>
        <taxon>Amblyomma</taxon>
    </lineage>
</organism>
<comment type="subcellular location">
    <subcellularLocation>
        <location evidence="1">Cytoplasm</location>
    </subcellularLocation>
</comment>
<dbReference type="Gene3D" id="3.90.1520.10">
    <property type="entry name" value="H-NOX domain"/>
    <property type="match status" value="1"/>
</dbReference>
<feature type="region of interest" description="Disordered" evidence="9">
    <location>
        <begin position="634"/>
        <end position="689"/>
    </location>
</feature>
<dbReference type="SUPFAM" id="SSF55073">
    <property type="entry name" value="Nucleotide cyclase"/>
    <property type="match status" value="1"/>
</dbReference>
<dbReference type="InterPro" id="IPR042463">
    <property type="entry name" value="HNOB_dom_associated_sf"/>
</dbReference>
<dbReference type="Pfam" id="PF00211">
    <property type="entry name" value="Guanylate_cyc"/>
    <property type="match status" value="1"/>
</dbReference>
<dbReference type="GO" id="GO:0019934">
    <property type="term" value="P:cGMP-mediated signaling"/>
    <property type="evidence" value="ECO:0007669"/>
    <property type="project" value="TreeGrafter"/>
</dbReference>
<evidence type="ECO:0000256" key="1">
    <source>
        <dbReference type="ARBA" id="ARBA00004496"/>
    </source>
</evidence>